<reference evidence="9 10" key="1">
    <citation type="submission" date="2020-10" db="EMBL/GenBank/DDBJ databases">
        <title>Plant Genome Project.</title>
        <authorList>
            <person name="Zhang R.-G."/>
        </authorList>
    </citation>
    <scope>NUCLEOTIDE SEQUENCE [LARGE SCALE GENOMIC DNA]</scope>
    <source>
        <strain evidence="9">FAFU-HL-1</strain>
        <tissue evidence="9">Leaf</tissue>
    </source>
</reference>
<dbReference type="Gene3D" id="3.30.390.10">
    <property type="entry name" value="Enolase-like, N-terminal domain"/>
    <property type="match status" value="1"/>
</dbReference>
<dbReference type="Proteomes" id="UP000657918">
    <property type="component" value="Unassembled WGS sequence"/>
</dbReference>
<dbReference type="GO" id="GO:0070204">
    <property type="term" value="F:2-succinyl-5-enolpyruvyl-6-hydroxy-3-cyclohexene-1-carboxylic-acid synthase activity"/>
    <property type="evidence" value="ECO:0007669"/>
    <property type="project" value="InterPro"/>
</dbReference>
<dbReference type="Gene3D" id="3.40.50.1820">
    <property type="entry name" value="alpha/beta hydrolase"/>
    <property type="match status" value="1"/>
</dbReference>
<evidence type="ECO:0000256" key="1">
    <source>
        <dbReference type="ARBA" id="ARBA00022428"/>
    </source>
</evidence>
<dbReference type="SFLD" id="SFLDS00001">
    <property type="entry name" value="Enolase"/>
    <property type="match status" value="1"/>
</dbReference>
<dbReference type="GO" id="GO:0046872">
    <property type="term" value="F:metal ion binding"/>
    <property type="evidence" value="ECO:0007669"/>
    <property type="project" value="UniProtKB-KW"/>
</dbReference>
<evidence type="ECO:0000256" key="5">
    <source>
        <dbReference type="ARBA" id="ARBA00023052"/>
    </source>
</evidence>
<proteinExistence type="inferred from homology"/>
<dbReference type="GO" id="GO:0070205">
    <property type="term" value="F:2-succinyl-6-hydroxy-2,4-cyclohexadiene-1-carboxylate synthase activity"/>
    <property type="evidence" value="ECO:0007669"/>
    <property type="project" value="InterPro"/>
</dbReference>
<evidence type="ECO:0000259" key="8">
    <source>
        <dbReference type="SMART" id="SM00922"/>
    </source>
</evidence>
<dbReference type="InterPro" id="IPR029017">
    <property type="entry name" value="Enolase-like_N"/>
</dbReference>
<keyword evidence="5" id="KW-0786">Thiamine pyrophosphate</keyword>
<keyword evidence="3" id="KW-0479">Metal-binding</keyword>
<dbReference type="SMART" id="SM00922">
    <property type="entry name" value="MR_MLE"/>
    <property type="match status" value="1"/>
</dbReference>
<dbReference type="PROSITE" id="PS00909">
    <property type="entry name" value="MR_MLE_2"/>
    <property type="match status" value="1"/>
</dbReference>
<dbReference type="HAMAP" id="MF_01659">
    <property type="entry name" value="MenD"/>
    <property type="match status" value="1"/>
</dbReference>
<dbReference type="Gene3D" id="3.40.50.1220">
    <property type="entry name" value="TPP-binding domain"/>
    <property type="match status" value="1"/>
</dbReference>
<dbReference type="Gene3D" id="3.20.20.120">
    <property type="entry name" value="Enolase-like C-terminal domain"/>
    <property type="match status" value="1"/>
</dbReference>
<dbReference type="SUPFAM" id="SSF53474">
    <property type="entry name" value="alpha/beta-Hydrolases"/>
    <property type="match status" value="1"/>
</dbReference>
<dbReference type="InterPro" id="IPR022485">
    <property type="entry name" value="SHCHC_synthase_MenH"/>
</dbReference>
<dbReference type="CDD" id="cd02009">
    <property type="entry name" value="TPP_SHCHC_synthase"/>
    <property type="match status" value="1"/>
</dbReference>
<dbReference type="HAMAP" id="MF_01660">
    <property type="entry name" value="MenH"/>
    <property type="match status" value="1"/>
</dbReference>
<dbReference type="InterPro" id="IPR029061">
    <property type="entry name" value="THDP-binding"/>
</dbReference>
<keyword evidence="7" id="KW-0456">Lyase</keyword>
<comment type="caution">
    <text evidence="9">The sequence shown here is derived from an EMBL/GenBank/DDBJ whole genome shotgun (WGS) entry which is preliminary data.</text>
</comment>
<evidence type="ECO:0000256" key="2">
    <source>
        <dbReference type="ARBA" id="ARBA00022679"/>
    </source>
</evidence>
<dbReference type="CDD" id="cd07037">
    <property type="entry name" value="TPP_PYR_MenD"/>
    <property type="match status" value="1"/>
</dbReference>
<dbReference type="InterPro" id="IPR029065">
    <property type="entry name" value="Enolase_C-like"/>
</dbReference>
<dbReference type="SUPFAM" id="SSF52518">
    <property type="entry name" value="Thiamin diphosphate-binding fold (THDP-binding)"/>
    <property type="match status" value="2"/>
</dbReference>
<keyword evidence="1" id="KW-0474">Menaquinone biosynthesis</keyword>
<dbReference type="GO" id="GO:0030976">
    <property type="term" value="F:thiamine pyrophosphate binding"/>
    <property type="evidence" value="ECO:0007669"/>
    <property type="project" value="InterPro"/>
</dbReference>
<dbReference type="PANTHER" id="PTHR42916">
    <property type="entry name" value="2-SUCCINYL-5-ENOLPYRUVYL-6-HYDROXY-3-CYCLOHEXENE-1-CARBOXYLATE SYNTHASE"/>
    <property type="match status" value="1"/>
</dbReference>
<keyword evidence="10" id="KW-1185">Reference proteome</keyword>
<sequence length="1756" mass="194666">MYPVARITPEANALTTTNKSLSGMSAGILRENNGKHTPIMLAVKIEKMAMSFSCKDLALSWHPPVEAESQCCCAIVVVGNANDSWPGLVILLAVISLHRCLEKNILPAPVSYRSKNPPSKSAMKPHILLLTSNLPLPSLNLPFRKRKSLPLAFLNRNTSIHFPRFHNPKFKVFEAVRFDCPVTDVTELEGEDCNLVLETCITCTLPPALTLERGIESIKASVVDLKSNPPCSSHGVFRFQVAVPPSPKALNWFCSLPELDGVFPRFFLSKETEDASFKNLYLHRTRGVFGIGSAICFEACTPENQKRIRRYLSSDSAHITTYGFMDINFNKESSSMKHEAGSFYFFIPEVELDEQEEASFLVVTLAWDENFCWTFEQAIQSVESSIYQASCCFWPDTESCYSKCIESTLRNFNLMEGKTFQMACTDALFLDRRDYQADTAELRRTKFSTQFCFRLSPVVGVSSNMLDDASETSYSLQDRANINAVWASLIVEECSRLGIVYFCVAPGSRSSPLAIAASTHPLTTCISCFDERSLAFHAVGYSRGSQKPAVIITSSGTAVSNLLPAVVEASQDFVPLLLLTADRPPELLDAGANQAINQVNHFGSFVRFTFNLPAPTDNIPARMVLTTIDSAVHWATSLPFGPVHINCPFREPLDDSSDNWMLSCLKGLDIWMSSAEPFTKYIQLQNYRACKADSCVPMAEVLEIIKGTDTGLLLLGAIHTEDEVWAALLLAKHLNWPVVADILSGLRLRKLLPSLPEVEENVLFVDHLDHALLSEGVRGWIHFDVIVQVAWDISFQINAEYSLTEPHVAHVITEALSAESALFVGNSMVIRDVDMYGCSFKTHAQSIAHMMLDLELPCLRIRVAGNRGASGIDGLLSTAIGFAVGCNKQVLCLVGDVSMLHDTNGLAILTQRVSRKPMRILVINNHGGAIFSLLPFADKTDPRILDQYFYTSHRISIQKLCEAHSVRHLPVKTKVELQEALLKFEHEKTDCVIEVESCIGANSTFHSTLRKSAQQAADHALSILSRLSVGVSISDGLFLYKIHKMNFSLYRIQLCASPTSSSADHHHNEFHREGYILSVYLEDGSVGYGEVAPLEIHKENLVDVEEQLLFLLHVIKGIKIDVSLPTLKGSFTSWIWSNLGIMECSIFPSVRCGLEMAILNAIAVSQGSSFISMLQPRMINEEIYEKSSVKICALVDSNGTPTEVAYIASSLVEEGFTAIKLKVARRADPFQDAAVICKVRNEVGPRVELRVDANRKWTYEEAIQFGFLVKDCDLQYIEEPVENVDDIVKFCEETGLPAALDETIDNFQESHLNMLAKYTHPGIVAVVIKPSVIGGFEKAALIARWAQKHGKMAVVSAAFESGLGLSTYILFSYYLEQLNAVYTVMNREIRPSIAHGLGTYRWLKQDVTAIPIGIHYDPCKGFMGASVAAAIQLLQNFKVNNNVIHKTFNEEQVNRYHLTVNSKNFSYSIKVHEVGQESNDNVVIFLHGFLGTGEDWIPIMKAISRSAKCISVDLPGHGGSKIQNHGCKGAQEEATLSIEIVADVLYELIQGITPFKVTLVGYSMGARIALHMALRFSHKIDGAVIISGSPGLKDTTARKIRQAKDDSRADSLVAYGLELFLDSWYAAELWRSLRSHPHFKEIVASRMVHEDVQSLAKALSGLSTGSQMSLWEDLKRCDSPLLLIVGEKDLKFKSIAQKMFNEVVQDRKGEDGKGNNICEVLEVPNCGHAVHLENPLPIISAMRRFLTRGRSSSRAQ</sequence>
<dbReference type="InterPro" id="IPR013342">
    <property type="entry name" value="Mandelate_racemase_C"/>
</dbReference>
<dbReference type="InterPro" id="IPR011766">
    <property type="entry name" value="TPP_enzyme_TPP-bd"/>
</dbReference>
<dbReference type="Pfam" id="PF00561">
    <property type="entry name" value="Abhydrolase_1"/>
    <property type="match status" value="1"/>
</dbReference>
<keyword evidence="4" id="KW-0460">Magnesium</keyword>
<dbReference type="InterPro" id="IPR004433">
    <property type="entry name" value="MenaQ_synth_MenD"/>
</dbReference>
<dbReference type="Gene3D" id="3.60.120.10">
    <property type="entry name" value="Anthranilate synthase"/>
    <property type="match status" value="1"/>
</dbReference>
<dbReference type="InterPro" id="IPR012001">
    <property type="entry name" value="Thiamin_PyroP_enz_TPP-bd_dom"/>
</dbReference>
<dbReference type="InterPro" id="IPR029058">
    <property type="entry name" value="AB_hydrolase_fold"/>
</dbReference>
<dbReference type="InterPro" id="IPR005801">
    <property type="entry name" value="ADC_synthase"/>
</dbReference>
<dbReference type="Pfam" id="PF13378">
    <property type="entry name" value="MR_MLE_C"/>
    <property type="match status" value="1"/>
</dbReference>
<dbReference type="Gene3D" id="3.40.50.970">
    <property type="match status" value="2"/>
</dbReference>
<keyword evidence="2" id="KW-0808">Transferase</keyword>
<evidence type="ECO:0000313" key="9">
    <source>
        <dbReference type="EMBL" id="KAF9674188.1"/>
    </source>
</evidence>
<evidence type="ECO:0000256" key="7">
    <source>
        <dbReference type="ARBA" id="ARBA00023239"/>
    </source>
</evidence>
<dbReference type="SFLD" id="SFLDG00180">
    <property type="entry name" value="muconate_cycloisomerase"/>
    <property type="match status" value="1"/>
</dbReference>
<dbReference type="SUPFAM" id="SSF54826">
    <property type="entry name" value="Enolase N-terminal domain-like"/>
    <property type="match status" value="1"/>
</dbReference>
<dbReference type="InterPro" id="IPR000073">
    <property type="entry name" value="AB_hydrolase_1"/>
</dbReference>
<dbReference type="InterPro" id="IPR018110">
    <property type="entry name" value="Mandel_Rmase/mucon_lact_enz_CS"/>
</dbReference>
<dbReference type="PANTHER" id="PTHR42916:SF1">
    <property type="entry name" value="PROTEIN PHYLLO, CHLOROPLASTIC"/>
    <property type="match status" value="1"/>
</dbReference>
<name>A0A835JPR9_9ROSI</name>
<feature type="domain" description="Mandelate racemase/muconate lactonizing enzyme C-terminal" evidence="8">
    <location>
        <begin position="1201"/>
        <end position="1297"/>
    </location>
</feature>
<evidence type="ECO:0000256" key="4">
    <source>
        <dbReference type="ARBA" id="ARBA00022842"/>
    </source>
</evidence>
<dbReference type="NCBIfam" id="TIGR01927">
    <property type="entry name" value="menC_gam_Gplu"/>
    <property type="match status" value="1"/>
</dbReference>
<dbReference type="SFLD" id="SFLDF00009">
    <property type="entry name" value="o-succinylbenzoate_synthase"/>
    <property type="match status" value="1"/>
</dbReference>
<dbReference type="Pfam" id="PF02775">
    <property type="entry name" value="TPP_enzyme_C"/>
    <property type="match status" value="1"/>
</dbReference>
<protein>
    <recommendedName>
        <fullName evidence="8">Mandelate racemase/muconate lactonizing enzyme C-terminal domain-containing protein</fullName>
    </recommendedName>
</protein>
<dbReference type="OrthoDB" id="8119704at2759"/>
<dbReference type="GO" id="GO:0009063">
    <property type="term" value="P:amino acid catabolic process"/>
    <property type="evidence" value="ECO:0007669"/>
    <property type="project" value="InterPro"/>
</dbReference>
<accession>A0A835JPR9</accession>
<dbReference type="EMBL" id="JADGMS010000010">
    <property type="protein sequence ID" value="KAF9674188.1"/>
    <property type="molecule type" value="Genomic_DNA"/>
</dbReference>
<evidence type="ECO:0000256" key="6">
    <source>
        <dbReference type="ARBA" id="ARBA00023211"/>
    </source>
</evidence>
<gene>
    <name evidence="9" type="ORF">SADUNF_Sadunf10G0101500</name>
</gene>
<dbReference type="SUPFAM" id="SSF51604">
    <property type="entry name" value="Enolase C-terminal domain-like"/>
    <property type="match status" value="1"/>
</dbReference>
<evidence type="ECO:0000313" key="10">
    <source>
        <dbReference type="Proteomes" id="UP000657918"/>
    </source>
</evidence>
<dbReference type="Pfam" id="PF02776">
    <property type="entry name" value="TPP_enzyme_N"/>
    <property type="match status" value="1"/>
</dbReference>
<dbReference type="GO" id="GO:0009234">
    <property type="term" value="P:menaquinone biosynthetic process"/>
    <property type="evidence" value="ECO:0007669"/>
    <property type="project" value="UniProtKB-KW"/>
</dbReference>
<evidence type="ECO:0000256" key="3">
    <source>
        <dbReference type="ARBA" id="ARBA00022723"/>
    </source>
</evidence>
<keyword evidence="6" id="KW-0464">Manganese</keyword>
<dbReference type="InterPro" id="IPR036849">
    <property type="entry name" value="Enolase-like_C_sf"/>
</dbReference>
<organism evidence="9 10">
    <name type="scientific">Salix dunnii</name>
    <dbReference type="NCBI Taxonomy" id="1413687"/>
    <lineage>
        <taxon>Eukaryota</taxon>
        <taxon>Viridiplantae</taxon>
        <taxon>Streptophyta</taxon>
        <taxon>Embryophyta</taxon>
        <taxon>Tracheophyta</taxon>
        <taxon>Spermatophyta</taxon>
        <taxon>Magnoliopsida</taxon>
        <taxon>eudicotyledons</taxon>
        <taxon>Gunneridae</taxon>
        <taxon>Pentapetalae</taxon>
        <taxon>rosids</taxon>
        <taxon>fabids</taxon>
        <taxon>Malpighiales</taxon>
        <taxon>Salicaceae</taxon>
        <taxon>Saliceae</taxon>
        <taxon>Salix</taxon>
    </lineage>
</organism>
<dbReference type="NCBIfam" id="TIGR00173">
    <property type="entry name" value="menD"/>
    <property type="match status" value="1"/>
</dbReference>